<evidence type="ECO:0000313" key="4">
    <source>
        <dbReference type="EMBL" id="CAJ0953807.1"/>
    </source>
</evidence>
<dbReference type="PRINTS" id="PR00258">
    <property type="entry name" value="SPERACTRCPTR"/>
</dbReference>
<dbReference type="SMART" id="SM00202">
    <property type="entry name" value="SR"/>
    <property type="match status" value="1"/>
</dbReference>
<proteinExistence type="predicted"/>
<organism evidence="4 5">
    <name type="scientific">Ranitomeya imitator</name>
    <name type="common">mimic poison frog</name>
    <dbReference type="NCBI Taxonomy" id="111125"/>
    <lineage>
        <taxon>Eukaryota</taxon>
        <taxon>Metazoa</taxon>
        <taxon>Chordata</taxon>
        <taxon>Craniata</taxon>
        <taxon>Vertebrata</taxon>
        <taxon>Euteleostomi</taxon>
        <taxon>Amphibia</taxon>
        <taxon>Batrachia</taxon>
        <taxon>Anura</taxon>
        <taxon>Neobatrachia</taxon>
        <taxon>Hyloidea</taxon>
        <taxon>Dendrobatidae</taxon>
        <taxon>Dendrobatinae</taxon>
        <taxon>Ranitomeya</taxon>
    </lineage>
</organism>
<name>A0ABN9M032_9NEOB</name>
<evidence type="ECO:0000256" key="2">
    <source>
        <dbReference type="PROSITE-ProRule" id="PRU00196"/>
    </source>
</evidence>
<feature type="disulfide bond" evidence="2">
    <location>
        <begin position="63"/>
        <end position="127"/>
    </location>
</feature>
<feature type="disulfide bond" evidence="2">
    <location>
        <begin position="107"/>
        <end position="117"/>
    </location>
</feature>
<gene>
    <name evidence="4" type="ORF">RIMI_LOCUS14467125</name>
</gene>
<keyword evidence="1 2" id="KW-1015">Disulfide bond</keyword>
<protein>
    <recommendedName>
        <fullName evidence="3">SRCR domain-containing protein</fullName>
    </recommendedName>
</protein>
<dbReference type="EMBL" id="CAUEEQ010037369">
    <property type="protein sequence ID" value="CAJ0953807.1"/>
    <property type="molecule type" value="Genomic_DNA"/>
</dbReference>
<feature type="disulfide bond" evidence="2">
    <location>
        <begin position="76"/>
        <end position="137"/>
    </location>
</feature>
<feature type="domain" description="SRCR" evidence="3">
    <location>
        <begin position="38"/>
        <end position="138"/>
    </location>
</feature>
<reference evidence="4" key="1">
    <citation type="submission" date="2023-07" db="EMBL/GenBank/DDBJ databases">
        <authorList>
            <person name="Stuckert A."/>
        </authorList>
    </citation>
    <scope>NUCLEOTIDE SEQUENCE</scope>
</reference>
<evidence type="ECO:0000256" key="1">
    <source>
        <dbReference type="ARBA" id="ARBA00023157"/>
    </source>
</evidence>
<keyword evidence="5" id="KW-1185">Reference proteome</keyword>
<dbReference type="Proteomes" id="UP001176940">
    <property type="component" value="Unassembled WGS sequence"/>
</dbReference>
<dbReference type="PROSITE" id="PS50287">
    <property type="entry name" value="SRCR_2"/>
    <property type="match status" value="1"/>
</dbReference>
<dbReference type="PANTHER" id="PTHR48071:SF24">
    <property type="entry name" value="DELETED IN MALIGNANT BRAIN TUMORS 1 PROTEIN-LIKE"/>
    <property type="match status" value="1"/>
</dbReference>
<dbReference type="Pfam" id="PF00530">
    <property type="entry name" value="SRCR"/>
    <property type="match status" value="1"/>
</dbReference>
<dbReference type="InterPro" id="IPR001190">
    <property type="entry name" value="SRCR"/>
</dbReference>
<evidence type="ECO:0000313" key="5">
    <source>
        <dbReference type="Proteomes" id="UP001176940"/>
    </source>
</evidence>
<accession>A0ABN9M032</accession>
<dbReference type="SUPFAM" id="SSF56487">
    <property type="entry name" value="SRCR-like"/>
    <property type="match status" value="1"/>
</dbReference>
<evidence type="ECO:0000259" key="3">
    <source>
        <dbReference type="PROSITE" id="PS50287"/>
    </source>
</evidence>
<sequence>MSRLWCGLTAEPCIKAGEPASDGAYTLPTQLSKDIFPVRLVGGWDSCAGHVEIFYENAWGTVCDDGWDINDAHVVCRQLNCGKAVEALHNSYFGQGAGKMLLDNVICAGNEQYLWQCSHREWGKHDCRAHEDAGVICSEADIFDDSSSQTSSSSVILDGDRL</sequence>
<dbReference type="Gene3D" id="3.10.250.10">
    <property type="entry name" value="SRCR-like domain"/>
    <property type="match status" value="1"/>
</dbReference>
<dbReference type="PANTHER" id="PTHR48071">
    <property type="entry name" value="SRCR DOMAIN-CONTAINING PROTEIN"/>
    <property type="match status" value="1"/>
</dbReference>
<comment type="caution">
    <text evidence="4">The sequence shown here is derived from an EMBL/GenBank/DDBJ whole genome shotgun (WGS) entry which is preliminary data.</text>
</comment>
<dbReference type="InterPro" id="IPR036772">
    <property type="entry name" value="SRCR-like_dom_sf"/>
</dbReference>